<comment type="similarity">
    <text evidence="7">Belongs to the class I-like SAM-binding methyltransferase superfamily. C5-methyltransferase family.</text>
</comment>
<dbReference type="Proteomes" id="UP000189627">
    <property type="component" value="Chromosome 1"/>
</dbReference>
<dbReference type="GO" id="GO:0003886">
    <property type="term" value="F:DNA (cytosine-5-)-methyltransferase activity"/>
    <property type="evidence" value="ECO:0007669"/>
    <property type="project" value="UniProtKB-EC"/>
</dbReference>
<dbReference type="PANTHER" id="PTHR10629">
    <property type="entry name" value="CYTOSINE-SPECIFIC METHYLTRANSFERASE"/>
    <property type="match status" value="1"/>
</dbReference>
<sequence>MIRDQFLLDIAPEIIVDNFAGGGGASCGIELALGRHVDIAINHDPEAVAMHAMNHPQTEHHCESVWDVNPGEVTRGRPVGLMWLSPDCKHFSKAKGGKPRDKNIRGLAWVAHRWAALPKDRRPRVIVLENVEEFQTWGPVLVDGNPCPKRKGDTFRSFVRQLEEKGYVVEWRELRACDYGAPTIRKRLFLIARCDGKPIVWPEPTHGAPDSAAVKAKQRKPWRTAAECIDWSIPCPSIFERARPLAEATQRRIARGLRRYVIDSASPFVVRLPGATASPVLTECANASSQRSFRADEPLRTQCAEVKGGHFALASATLVQTGYGERPGQAPRAPGLDKPLGTAVAGGVKHALVSAFLAKHYGGNYDGPGADLDAPAHTVTTTDHHALVSAQLVGCGGRAGQSRPRDASEPMQTITAKGDTAIATSHLVKLRGECTGSATAAPAPTITAGGTHIGEVRAFLVKYYSEGGQDQDCRDPMHTIPTKDRLGLVAVAGEQYQIADIGMRMLVPPELYRAQGFPSSYIFAPIIDPANPTLAFVREALMRIGKMKAYRLPQHAQVRMCGNSVSPPMAAALVRANVPELASWSGREQKQLGIAA</sequence>
<evidence type="ECO:0000256" key="5">
    <source>
        <dbReference type="ARBA" id="ARBA00022747"/>
    </source>
</evidence>
<evidence type="ECO:0000256" key="7">
    <source>
        <dbReference type="PROSITE-ProRule" id="PRU01016"/>
    </source>
</evidence>
<dbReference type="GO" id="GO:0044027">
    <property type="term" value="P:negative regulation of gene expression via chromosomal CpG island methylation"/>
    <property type="evidence" value="ECO:0007669"/>
    <property type="project" value="TreeGrafter"/>
</dbReference>
<keyword evidence="3 7" id="KW-0808">Transferase</keyword>
<dbReference type="REBASE" id="192027">
    <property type="entry name" value="M.CneNH9ORF12985P"/>
</dbReference>
<comment type="catalytic activity">
    <reaction evidence="6">
        <text>a 2'-deoxycytidine in DNA + S-adenosyl-L-methionine = a 5-methyl-2'-deoxycytidine in DNA + S-adenosyl-L-homocysteine + H(+)</text>
        <dbReference type="Rhea" id="RHEA:13681"/>
        <dbReference type="Rhea" id="RHEA-COMP:11369"/>
        <dbReference type="Rhea" id="RHEA-COMP:11370"/>
        <dbReference type="ChEBI" id="CHEBI:15378"/>
        <dbReference type="ChEBI" id="CHEBI:57856"/>
        <dbReference type="ChEBI" id="CHEBI:59789"/>
        <dbReference type="ChEBI" id="CHEBI:85452"/>
        <dbReference type="ChEBI" id="CHEBI:85454"/>
        <dbReference type="EC" id="2.1.1.37"/>
    </reaction>
</comment>
<evidence type="ECO:0000256" key="4">
    <source>
        <dbReference type="ARBA" id="ARBA00022691"/>
    </source>
</evidence>
<evidence type="ECO:0000256" key="3">
    <source>
        <dbReference type="ARBA" id="ARBA00022679"/>
    </source>
</evidence>
<feature type="active site" evidence="7">
    <location>
        <position position="88"/>
    </location>
</feature>
<evidence type="ECO:0000256" key="2">
    <source>
        <dbReference type="ARBA" id="ARBA00022603"/>
    </source>
</evidence>
<dbReference type="KEGG" id="cuh:BJN34_12985"/>
<dbReference type="Pfam" id="PF00145">
    <property type="entry name" value="DNA_methylase"/>
    <property type="match status" value="1"/>
</dbReference>
<dbReference type="PANTHER" id="PTHR10629:SF52">
    <property type="entry name" value="DNA (CYTOSINE-5)-METHYLTRANSFERASE 1"/>
    <property type="match status" value="1"/>
</dbReference>
<dbReference type="OrthoDB" id="9813719at2"/>
<dbReference type="GO" id="GO:0009307">
    <property type="term" value="P:DNA restriction-modification system"/>
    <property type="evidence" value="ECO:0007669"/>
    <property type="project" value="UniProtKB-KW"/>
</dbReference>
<dbReference type="PRINTS" id="PR00105">
    <property type="entry name" value="C5METTRFRASE"/>
</dbReference>
<dbReference type="InterPro" id="IPR050390">
    <property type="entry name" value="C5-Methyltransferase"/>
</dbReference>
<dbReference type="GO" id="GO:0003677">
    <property type="term" value="F:DNA binding"/>
    <property type="evidence" value="ECO:0007669"/>
    <property type="project" value="TreeGrafter"/>
</dbReference>
<accession>A0A1U9UPR2</accession>
<dbReference type="Gene3D" id="3.90.120.10">
    <property type="entry name" value="DNA Methylase, subunit A, domain 2"/>
    <property type="match status" value="1"/>
</dbReference>
<evidence type="ECO:0000313" key="8">
    <source>
        <dbReference type="EMBL" id="AQV94796.1"/>
    </source>
</evidence>
<keyword evidence="8" id="KW-0378">Hydrolase</keyword>
<gene>
    <name evidence="8" type="ORF">BJN34_12985</name>
</gene>
<evidence type="ECO:0000256" key="1">
    <source>
        <dbReference type="ARBA" id="ARBA00011975"/>
    </source>
</evidence>
<dbReference type="GO" id="GO:0004519">
    <property type="term" value="F:endonuclease activity"/>
    <property type="evidence" value="ECO:0007669"/>
    <property type="project" value="UniProtKB-KW"/>
</dbReference>
<keyword evidence="5" id="KW-0680">Restriction system</keyword>
<dbReference type="EC" id="2.1.1.37" evidence="1"/>
<keyword evidence="2 7" id="KW-0489">Methyltransferase</keyword>
<dbReference type="AlphaFoldDB" id="A0A1U9UPR2"/>
<proteinExistence type="inferred from homology"/>
<name>A0A1U9UPR2_CUPNE</name>
<dbReference type="GO" id="GO:0032259">
    <property type="term" value="P:methylation"/>
    <property type="evidence" value="ECO:0007669"/>
    <property type="project" value="UniProtKB-KW"/>
</dbReference>
<evidence type="ECO:0000256" key="6">
    <source>
        <dbReference type="ARBA" id="ARBA00047422"/>
    </source>
</evidence>
<dbReference type="InterPro" id="IPR029063">
    <property type="entry name" value="SAM-dependent_MTases_sf"/>
</dbReference>
<keyword evidence="8" id="KW-0255">Endonuclease</keyword>
<dbReference type="Gene3D" id="3.40.50.150">
    <property type="entry name" value="Vaccinia Virus protein VP39"/>
    <property type="match status" value="1"/>
</dbReference>
<keyword evidence="4 7" id="KW-0949">S-adenosyl-L-methionine</keyword>
<dbReference type="EMBL" id="CP017757">
    <property type="protein sequence ID" value="AQV94796.1"/>
    <property type="molecule type" value="Genomic_DNA"/>
</dbReference>
<dbReference type="PROSITE" id="PS51679">
    <property type="entry name" value="SAM_MT_C5"/>
    <property type="match status" value="1"/>
</dbReference>
<dbReference type="SUPFAM" id="SSF53335">
    <property type="entry name" value="S-adenosyl-L-methionine-dependent methyltransferases"/>
    <property type="match status" value="1"/>
</dbReference>
<organism evidence="8 9">
    <name type="scientific">Cupriavidus necator</name>
    <name type="common">Alcaligenes eutrophus</name>
    <name type="synonym">Ralstonia eutropha</name>
    <dbReference type="NCBI Taxonomy" id="106590"/>
    <lineage>
        <taxon>Bacteria</taxon>
        <taxon>Pseudomonadati</taxon>
        <taxon>Pseudomonadota</taxon>
        <taxon>Betaproteobacteria</taxon>
        <taxon>Burkholderiales</taxon>
        <taxon>Burkholderiaceae</taxon>
        <taxon>Cupriavidus</taxon>
    </lineage>
</organism>
<evidence type="ECO:0000313" key="9">
    <source>
        <dbReference type="Proteomes" id="UP000189627"/>
    </source>
</evidence>
<reference evidence="9" key="1">
    <citation type="submission" date="2017-02" db="EMBL/GenBank/DDBJ databases">
        <title>Complete genome sequence of Cupriavidus necator strain NH9, a 3-chlorobenzoate degrader.</title>
        <authorList>
            <person name="Moriuchi R."/>
            <person name="Dohra H."/>
            <person name="Ogawa N."/>
        </authorList>
    </citation>
    <scope>NUCLEOTIDE SEQUENCE [LARGE SCALE GENOMIC DNA]</scope>
    <source>
        <strain evidence="9">NH9</strain>
    </source>
</reference>
<protein>
    <recommendedName>
        <fullName evidence="1">DNA (cytosine-5-)-methyltransferase</fullName>
        <ecNumber evidence="1">2.1.1.37</ecNumber>
    </recommendedName>
</protein>
<dbReference type="RefSeq" id="WP_078196976.1">
    <property type="nucleotide sequence ID" value="NZ_CP017757.2"/>
</dbReference>
<dbReference type="InterPro" id="IPR001525">
    <property type="entry name" value="C5_MeTfrase"/>
</dbReference>
<keyword evidence="8" id="KW-0540">Nuclease</keyword>